<feature type="domain" description="NADPH-dependent reductive aminase-like C-terminal" evidence="3">
    <location>
        <begin position="165"/>
        <end position="287"/>
    </location>
</feature>
<dbReference type="Pfam" id="PF03446">
    <property type="entry name" value="NAD_binding_2"/>
    <property type="match status" value="1"/>
</dbReference>
<proteinExistence type="predicted"/>
<dbReference type="EMBL" id="CP061038">
    <property type="protein sequence ID" value="QNQ08252.1"/>
    <property type="molecule type" value="Genomic_DNA"/>
</dbReference>
<evidence type="ECO:0000313" key="5">
    <source>
        <dbReference type="Proteomes" id="UP000516148"/>
    </source>
</evidence>
<dbReference type="KEGG" id="spap:H3Z74_15980"/>
<dbReference type="RefSeq" id="WP_187760581.1">
    <property type="nucleotide sequence ID" value="NZ_CP061038.1"/>
</dbReference>
<dbReference type="GO" id="GO:0050661">
    <property type="term" value="F:NADP binding"/>
    <property type="evidence" value="ECO:0007669"/>
    <property type="project" value="InterPro"/>
</dbReference>
<dbReference type="SUPFAM" id="SSF51735">
    <property type="entry name" value="NAD(P)-binding Rossmann-fold domains"/>
    <property type="match status" value="1"/>
</dbReference>
<gene>
    <name evidence="4" type="ORF">H3Z74_15980</name>
</gene>
<keyword evidence="1" id="KW-0560">Oxidoreductase</keyword>
<dbReference type="InterPro" id="IPR006115">
    <property type="entry name" value="6PGDH_NADP-bd"/>
</dbReference>
<evidence type="ECO:0000259" key="3">
    <source>
        <dbReference type="Pfam" id="PF21761"/>
    </source>
</evidence>
<name>A0A7H0LEZ9_9SPHN</name>
<dbReference type="InterPro" id="IPR051265">
    <property type="entry name" value="HIBADH-related_NP60_sf"/>
</dbReference>
<dbReference type="AlphaFoldDB" id="A0A7H0LEZ9"/>
<dbReference type="Pfam" id="PF21761">
    <property type="entry name" value="RedAm-like_C"/>
    <property type="match status" value="1"/>
</dbReference>
<dbReference type="InterPro" id="IPR013328">
    <property type="entry name" value="6PGD_dom2"/>
</dbReference>
<evidence type="ECO:0000259" key="2">
    <source>
        <dbReference type="Pfam" id="PF03446"/>
    </source>
</evidence>
<dbReference type="GO" id="GO:0000785">
    <property type="term" value="C:chromatin"/>
    <property type="evidence" value="ECO:0007669"/>
    <property type="project" value="TreeGrafter"/>
</dbReference>
<dbReference type="GO" id="GO:0003677">
    <property type="term" value="F:DNA binding"/>
    <property type="evidence" value="ECO:0007669"/>
    <property type="project" value="TreeGrafter"/>
</dbReference>
<protein>
    <submittedName>
        <fullName evidence="4">NAD(P)-dependent oxidoreductase</fullName>
    </submittedName>
</protein>
<dbReference type="InterPro" id="IPR015815">
    <property type="entry name" value="HIBADH-related"/>
</dbReference>
<evidence type="ECO:0000313" key="4">
    <source>
        <dbReference type="EMBL" id="QNQ08252.1"/>
    </source>
</evidence>
<dbReference type="InterPro" id="IPR048666">
    <property type="entry name" value="RedAm-like_C"/>
</dbReference>
<feature type="domain" description="6-phosphogluconate dehydrogenase NADP-binding" evidence="2">
    <location>
        <begin position="4"/>
        <end position="154"/>
    </location>
</feature>
<dbReference type="Proteomes" id="UP000516148">
    <property type="component" value="Chromosome"/>
</dbReference>
<evidence type="ECO:0000256" key="1">
    <source>
        <dbReference type="ARBA" id="ARBA00023002"/>
    </source>
</evidence>
<accession>A0A7H0LEZ9</accession>
<dbReference type="GO" id="GO:0140673">
    <property type="term" value="P:transcription elongation-coupled chromatin remodeling"/>
    <property type="evidence" value="ECO:0007669"/>
    <property type="project" value="TreeGrafter"/>
</dbReference>
<sequence length="289" mass="29609">MTDVTIIGLGQMGLKLGELMLAAGKSVTLWNRSADKAPGLVAGGAQLASSPAAAIAASPVTLICVYDYAAADEILNAPGVPAALDGHLMINLGTGSPEDARNAEAHVTQHGGRYLDGAIQAAPSQMGQDDTPILISGPSAVFAEALPLLAILAGHPSHLGERIDAAAFMDLATLSYVYGAFGGFLHGARIAESVDISVATFGGIVEQISPSFGAFFKHEAAVIESGDFAITESPLRISIPAVERILRTSKTLGINTELPALVHSWLGKAGQAGLADQELAALIKILRAG</sequence>
<dbReference type="PANTHER" id="PTHR43580:SF2">
    <property type="entry name" value="CYTOKINE-LIKE NUCLEAR FACTOR N-PAC"/>
    <property type="match status" value="1"/>
</dbReference>
<dbReference type="GO" id="GO:0031491">
    <property type="term" value="F:nucleosome binding"/>
    <property type="evidence" value="ECO:0007669"/>
    <property type="project" value="TreeGrafter"/>
</dbReference>
<dbReference type="PANTHER" id="PTHR43580">
    <property type="entry name" value="OXIDOREDUCTASE GLYR1-RELATED"/>
    <property type="match status" value="1"/>
</dbReference>
<dbReference type="InterPro" id="IPR036291">
    <property type="entry name" value="NAD(P)-bd_dom_sf"/>
</dbReference>
<dbReference type="Gene3D" id="1.10.1040.10">
    <property type="entry name" value="N-(1-d-carboxylethyl)-l-norvaline Dehydrogenase, domain 2"/>
    <property type="match status" value="1"/>
</dbReference>
<dbReference type="GO" id="GO:0016491">
    <property type="term" value="F:oxidoreductase activity"/>
    <property type="evidence" value="ECO:0007669"/>
    <property type="project" value="UniProtKB-KW"/>
</dbReference>
<dbReference type="PIRSF" id="PIRSF000103">
    <property type="entry name" value="HIBADH"/>
    <property type="match status" value="1"/>
</dbReference>
<dbReference type="Gene3D" id="3.40.50.720">
    <property type="entry name" value="NAD(P)-binding Rossmann-like Domain"/>
    <property type="match status" value="1"/>
</dbReference>
<keyword evidence="5" id="KW-1185">Reference proteome</keyword>
<organism evidence="4 5">
    <name type="scientific">Sphingomonas alpina</name>
    <dbReference type="NCBI Taxonomy" id="653931"/>
    <lineage>
        <taxon>Bacteria</taxon>
        <taxon>Pseudomonadati</taxon>
        <taxon>Pseudomonadota</taxon>
        <taxon>Alphaproteobacteria</taxon>
        <taxon>Sphingomonadales</taxon>
        <taxon>Sphingomonadaceae</taxon>
        <taxon>Sphingomonas</taxon>
    </lineage>
</organism>
<reference evidence="4 5" key="1">
    <citation type="submission" date="2020-09" db="EMBL/GenBank/DDBJ databases">
        <title>Sphingomonas sp., a new species isolated from pork steak.</title>
        <authorList>
            <person name="Heidler von Heilborn D."/>
        </authorList>
    </citation>
    <scope>NUCLEOTIDE SEQUENCE [LARGE SCALE GENOMIC DNA]</scope>
    <source>
        <strain evidence="5">S8-3T</strain>
    </source>
</reference>